<evidence type="ECO:0000313" key="4">
    <source>
        <dbReference type="Proteomes" id="UP000622580"/>
    </source>
</evidence>
<sequence length="193" mass="20867">MARGRKRKPGKRHPCGKLARPSTGETQADVLATVVEARRRQYGVTARQARDERLGSALGRLAFRGLITADQYSAGQVYAATMGRYRAIMGLPIDQPRSVMALLVNEGIFGGGDKEHDPELVEKVRRQAASVQLMLRSCVCAPGCGAGRAPIDLVHRVVIGDEDASGWPPADTGNLVQGLEALRKLFHIRTDGL</sequence>
<dbReference type="RefSeq" id="WP_215342922.1">
    <property type="nucleotide sequence ID" value="NZ_JAGSGD010000002.1"/>
</dbReference>
<evidence type="ECO:0000256" key="1">
    <source>
        <dbReference type="SAM" id="MobiDB-lite"/>
    </source>
</evidence>
<organism evidence="2 4">
    <name type="scientific">Phenylobacterium glaciei</name>
    <dbReference type="NCBI Taxonomy" id="2803784"/>
    <lineage>
        <taxon>Bacteria</taxon>
        <taxon>Pseudomonadati</taxon>
        <taxon>Pseudomonadota</taxon>
        <taxon>Alphaproteobacteria</taxon>
        <taxon>Caulobacterales</taxon>
        <taxon>Caulobacteraceae</taxon>
        <taxon>Phenylobacterium</taxon>
    </lineage>
</organism>
<proteinExistence type="predicted"/>
<dbReference type="Proteomes" id="UP000622580">
    <property type="component" value="Unassembled WGS sequence"/>
</dbReference>
<reference evidence="3" key="1">
    <citation type="submission" date="2021-01" db="EMBL/GenBank/DDBJ databases">
        <title>Genome sequence of Phenylobacterium sp. 20VBR1 isolated from a valley glaceir, Ny-Alesund, Svalbard.</title>
        <authorList>
            <person name="Thomas F.A."/>
            <person name="Krishnan K.P."/>
            <person name="Sinha R.K."/>
        </authorList>
    </citation>
    <scope>NUCLEOTIDE SEQUENCE</scope>
    <source>
        <strain evidence="3">20VBR1</strain>
    </source>
</reference>
<keyword evidence="4" id="KW-1185">Reference proteome</keyword>
<evidence type="ECO:0000313" key="2">
    <source>
        <dbReference type="EMBL" id="MBR7621451.1"/>
    </source>
</evidence>
<feature type="compositionally biased region" description="Basic residues" evidence="1">
    <location>
        <begin position="1"/>
        <end position="15"/>
    </location>
</feature>
<accession>A0A941HXU1</accession>
<feature type="region of interest" description="Disordered" evidence="1">
    <location>
        <begin position="1"/>
        <end position="24"/>
    </location>
</feature>
<protein>
    <submittedName>
        <fullName evidence="2">Uncharacterized protein</fullName>
    </submittedName>
</protein>
<dbReference type="AlphaFoldDB" id="A0A941HXU1"/>
<gene>
    <name evidence="3" type="ORF">JKL49_00765</name>
    <name evidence="2" type="ORF">JKL49_18815</name>
</gene>
<reference evidence="2" key="2">
    <citation type="submission" date="2021-04" db="EMBL/GenBank/DDBJ databases">
        <title>Draft genome assembly of strain Phenylobacterium sp. 20VBR1 using MiniION and Illumina platforms.</title>
        <authorList>
            <person name="Thomas F.A."/>
            <person name="Krishnan K.P."/>
            <person name="Sinha R.K."/>
        </authorList>
    </citation>
    <scope>NUCLEOTIDE SEQUENCE</scope>
    <source>
        <strain evidence="2">20VBR1</strain>
    </source>
</reference>
<evidence type="ECO:0000313" key="3">
    <source>
        <dbReference type="EMBL" id="QQZ50294.1"/>
    </source>
</evidence>
<name>A0A941HXU1_9CAUL</name>
<dbReference type="EMBL" id="CP068570">
    <property type="protein sequence ID" value="QQZ50294.1"/>
    <property type="molecule type" value="Genomic_DNA"/>
</dbReference>
<dbReference type="EMBL" id="JAGSGD010000002">
    <property type="protein sequence ID" value="MBR7621451.1"/>
    <property type="molecule type" value="Genomic_DNA"/>
</dbReference>